<evidence type="ECO:0000313" key="1">
    <source>
        <dbReference type="EMBL" id="CAB1128524.1"/>
    </source>
</evidence>
<sequence length="86" mass="9405">MAIQVLGTEGNGAGWTVRLAVEEGVYRWPDYRVRLRDVPAPPPGWDDAAVRQALAAFALDQVRRHLWEGALPPYGMEVAADGVFTG</sequence>
<dbReference type="KEGG" id="hfv:R50_1018"/>
<evidence type="ECO:0000313" key="2">
    <source>
        <dbReference type="Proteomes" id="UP000503399"/>
    </source>
</evidence>
<dbReference type="AlphaFoldDB" id="A0A6F8ZFP8"/>
<protein>
    <submittedName>
        <fullName evidence="1">Uncharacterized protein</fullName>
    </submittedName>
</protein>
<gene>
    <name evidence="1" type="ORF">R50_1018</name>
</gene>
<accession>A0A6F8ZFP8</accession>
<organism evidence="1 2">
    <name type="scientific">Candidatus Hydrogenisulfobacillus filiaventi</name>
    <dbReference type="NCBI Taxonomy" id="2707344"/>
    <lineage>
        <taxon>Bacteria</taxon>
        <taxon>Bacillati</taxon>
        <taxon>Bacillota</taxon>
        <taxon>Clostridia</taxon>
        <taxon>Eubacteriales</taxon>
        <taxon>Clostridiales Family XVII. Incertae Sedis</taxon>
        <taxon>Candidatus Hydrogenisulfobacillus</taxon>
    </lineage>
</organism>
<reference evidence="1 2" key="1">
    <citation type="submission" date="2020-02" db="EMBL/GenBank/DDBJ databases">
        <authorList>
            <person name="Hogendoorn C."/>
        </authorList>
    </citation>
    <scope>NUCLEOTIDE SEQUENCE [LARGE SCALE GENOMIC DNA]</scope>
    <source>
        <strain evidence="1">R501</strain>
    </source>
</reference>
<keyword evidence="2" id="KW-1185">Reference proteome</keyword>
<proteinExistence type="predicted"/>
<dbReference type="EMBL" id="LR778114">
    <property type="protein sequence ID" value="CAB1128524.1"/>
    <property type="molecule type" value="Genomic_DNA"/>
</dbReference>
<name>A0A6F8ZFP8_9FIRM</name>
<dbReference type="Proteomes" id="UP000503399">
    <property type="component" value="Chromosome"/>
</dbReference>